<evidence type="ECO:0000256" key="9">
    <source>
        <dbReference type="ARBA" id="ARBA00022840"/>
    </source>
</evidence>
<dbReference type="PROSITE" id="PS00108">
    <property type="entry name" value="PROTEIN_KINASE_ST"/>
    <property type="match status" value="1"/>
</dbReference>
<feature type="compositionally biased region" description="Acidic residues" evidence="17">
    <location>
        <begin position="841"/>
        <end position="850"/>
    </location>
</feature>
<dbReference type="InterPro" id="IPR000719">
    <property type="entry name" value="Prot_kinase_dom"/>
</dbReference>
<dbReference type="Pfam" id="PF00069">
    <property type="entry name" value="Pkinase"/>
    <property type="match status" value="2"/>
</dbReference>
<evidence type="ECO:0000256" key="10">
    <source>
        <dbReference type="ARBA" id="ARBA00022845"/>
    </source>
</evidence>
<keyword evidence="18" id="KW-0472">Membrane</keyword>
<dbReference type="GO" id="GO:0034976">
    <property type="term" value="P:response to endoplasmic reticulum stress"/>
    <property type="evidence" value="ECO:0007669"/>
    <property type="project" value="UniProtKB-ARBA"/>
</dbReference>
<feature type="compositionally biased region" description="Low complexity" evidence="17">
    <location>
        <begin position="1216"/>
        <end position="1231"/>
    </location>
</feature>
<name>A0AAV2SNV5_MEGNR</name>
<evidence type="ECO:0000256" key="14">
    <source>
        <dbReference type="ARBA" id="ARBA00037982"/>
    </source>
</evidence>
<dbReference type="GO" id="GO:0005789">
    <property type="term" value="C:endoplasmic reticulum membrane"/>
    <property type="evidence" value="ECO:0007669"/>
    <property type="project" value="UniProtKB-SubCell"/>
</dbReference>
<evidence type="ECO:0000256" key="5">
    <source>
        <dbReference type="ARBA" id="ARBA00022679"/>
    </source>
</evidence>
<comment type="subcellular location">
    <subcellularLocation>
        <location evidence="1">Endoplasmic reticulum membrane</location>
        <topology evidence="1">Single-pass type I membrane protein</topology>
    </subcellularLocation>
</comment>
<evidence type="ECO:0000256" key="2">
    <source>
        <dbReference type="ARBA" id="ARBA00012513"/>
    </source>
</evidence>
<keyword evidence="9 16" id="KW-0067">ATP-binding</keyword>
<comment type="caution">
    <text evidence="20">The sequence shown here is derived from an EMBL/GenBank/DDBJ whole genome shotgun (WGS) entry which is preliminary data.</text>
</comment>
<feature type="region of interest" description="Disordered" evidence="17">
    <location>
        <begin position="832"/>
        <end position="867"/>
    </location>
</feature>
<dbReference type="SUPFAM" id="SSF50998">
    <property type="entry name" value="Quinoprotein alcohol dehydrogenase-like"/>
    <property type="match status" value="1"/>
</dbReference>
<keyword evidence="18" id="KW-1133">Transmembrane helix</keyword>
<dbReference type="InterPro" id="IPR011047">
    <property type="entry name" value="Quinoprotein_ADH-like_sf"/>
</dbReference>
<keyword evidence="13" id="KW-0834">Unfolded protein response</keyword>
<feature type="compositionally biased region" description="Low complexity" evidence="17">
    <location>
        <begin position="638"/>
        <end position="648"/>
    </location>
</feature>
<feature type="region of interest" description="Disordered" evidence="17">
    <location>
        <begin position="622"/>
        <end position="648"/>
    </location>
</feature>
<keyword evidence="18" id="KW-0812">Transmembrane</keyword>
<keyword evidence="21" id="KW-1185">Reference proteome</keyword>
<keyword evidence="10" id="KW-0810">Translation regulation</keyword>
<feature type="region of interest" description="Disordered" evidence="17">
    <location>
        <begin position="935"/>
        <end position="973"/>
    </location>
</feature>
<dbReference type="GO" id="GO:0005634">
    <property type="term" value="C:nucleus"/>
    <property type="evidence" value="ECO:0007669"/>
    <property type="project" value="TreeGrafter"/>
</dbReference>
<organism evidence="20 21">
    <name type="scientific">Meganyctiphanes norvegica</name>
    <name type="common">Northern krill</name>
    <name type="synonym">Thysanopoda norvegica</name>
    <dbReference type="NCBI Taxonomy" id="48144"/>
    <lineage>
        <taxon>Eukaryota</taxon>
        <taxon>Metazoa</taxon>
        <taxon>Ecdysozoa</taxon>
        <taxon>Arthropoda</taxon>
        <taxon>Crustacea</taxon>
        <taxon>Multicrustacea</taxon>
        <taxon>Malacostraca</taxon>
        <taxon>Eumalacostraca</taxon>
        <taxon>Eucarida</taxon>
        <taxon>Euphausiacea</taxon>
        <taxon>Euphausiidae</taxon>
        <taxon>Meganyctiphanes</taxon>
    </lineage>
</organism>
<comment type="similarity">
    <text evidence="14">Belongs to the protein kinase superfamily. Ser/Thr protein kinase family. GCN2 subfamily.</text>
</comment>
<evidence type="ECO:0000256" key="17">
    <source>
        <dbReference type="SAM" id="MobiDB-lite"/>
    </source>
</evidence>
<reference evidence="20 21" key="1">
    <citation type="submission" date="2024-05" db="EMBL/GenBank/DDBJ databases">
        <authorList>
            <person name="Wallberg A."/>
        </authorList>
    </citation>
    <scope>NUCLEOTIDE SEQUENCE [LARGE SCALE GENOMIC DNA]</scope>
</reference>
<dbReference type="Gene3D" id="2.130.10.10">
    <property type="entry name" value="YVTN repeat-like/Quinoprotein amine dehydrogenase"/>
    <property type="match status" value="1"/>
</dbReference>
<evidence type="ECO:0000256" key="12">
    <source>
        <dbReference type="ARBA" id="ARBA00023180"/>
    </source>
</evidence>
<evidence type="ECO:0000256" key="11">
    <source>
        <dbReference type="ARBA" id="ARBA00023016"/>
    </source>
</evidence>
<evidence type="ECO:0000256" key="1">
    <source>
        <dbReference type="ARBA" id="ARBA00004115"/>
    </source>
</evidence>
<keyword evidence="11" id="KW-0346">Stress response</keyword>
<keyword evidence="7" id="KW-0418">Kinase</keyword>
<evidence type="ECO:0000313" key="21">
    <source>
        <dbReference type="Proteomes" id="UP001497623"/>
    </source>
</evidence>
<feature type="compositionally biased region" description="Polar residues" evidence="17">
    <location>
        <begin position="936"/>
        <end position="946"/>
    </location>
</feature>
<dbReference type="InterPro" id="IPR050339">
    <property type="entry name" value="CC_SR_Kinase"/>
</dbReference>
<evidence type="ECO:0000256" key="6">
    <source>
        <dbReference type="ARBA" id="ARBA00022741"/>
    </source>
</evidence>
<dbReference type="InterPro" id="IPR018391">
    <property type="entry name" value="PQQ_b-propeller_rpt"/>
</dbReference>
<feature type="non-terminal residue" evidence="20">
    <location>
        <position position="1"/>
    </location>
</feature>
<feature type="compositionally biased region" description="Basic and acidic residues" evidence="17">
    <location>
        <begin position="41"/>
        <end position="52"/>
    </location>
</feature>
<dbReference type="EC" id="2.7.11.1" evidence="2"/>
<evidence type="ECO:0000256" key="4">
    <source>
        <dbReference type="ARBA" id="ARBA00022553"/>
    </source>
</evidence>
<feature type="region of interest" description="Disordered" evidence="17">
    <location>
        <begin position="41"/>
        <end position="65"/>
    </location>
</feature>
<dbReference type="InterPro" id="IPR008271">
    <property type="entry name" value="Ser/Thr_kinase_AS"/>
</dbReference>
<keyword evidence="4" id="KW-0597">Phosphoprotein</keyword>
<keyword evidence="3" id="KW-0723">Serine/threonine-protein kinase</keyword>
<evidence type="ECO:0000313" key="20">
    <source>
        <dbReference type="EMBL" id="CAL4232530.1"/>
    </source>
</evidence>
<dbReference type="GO" id="GO:0006986">
    <property type="term" value="P:response to unfolded protein"/>
    <property type="evidence" value="ECO:0007669"/>
    <property type="project" value="UniProtKB-KW"/>
</dbReference>
<evidence type="ECO:0000256" key="13">
    <source>
        <dbReference type="ARBA" id="ARBA00023230"/>
    </source>
</evidence>
<keyword evidence="6 16" id="KW-0547">Nucleotide-binding</keyword>
<keyword evidence="12" id="KW-0325">Glycoprotein</keyword>
<feature type="region of interest" description="Disordered" evidence="17">
    <location>
        <begin position="1211"/>
        <end position="1231"/>
    </location>
</feature>
<dbReference type="Gene3D" id="1.10.510.10">
    <property type="entry name" value="Transferase(Phosphotransferase) domain 1"/>
    <property type="match status" value="1"/>
</dbReference>
<evidence type="ECO:0000256" key="18">
    <source>
        <dbReference type="SAM" id="Phobius"/>
    </source>
</evidence>
<feature type="binding site" evidence="16">
    <location>
        <position position="694"/>
    </location>
    <ligand>
        <name>ATP</name>
        <dbReference type="ChEBI" id="CHEBI:30616"/>
    </ligand>
</feature>
<evidence type="ECO:0000256" key="8">
    <source>
        <dbReference type="ARBA" id="ARBA00022824"/>
    </source>
</evidence>
<dbReference type="FunFam" id="1.10.510.10:FF:000251">
    <property type="entry name" value="eukaryotic translation initiation factor 2-alpha kinase 3"/>
    <property type="match status" value="1"/>
</dbReference>
<dbReference type="GO" id="GO:0005524">
    <property type="term" value="F:ATP binding"/>
    <property type="evidence" value="ECO:0007669"/>
    <property type="project" value="UniProtKB-UniRule"/>
</dbReference>
<dbReference type="PANTHER" id="PTHR11042">
    <property type="entry name" value="EUKARYOTIC TRANSLATION INITIATION FACTOR 2-ALPHA KINASE EIF2-ALPHA KINASE -RELATED"/>
    <property type="match status" value="1"/>
</dbReference>
<feature type="domain" description="Protein kinase" evidence="19">
    <location>
        <begin position="658"/>
        <end position="1190"/>
    </location>
</feature>
<protein>
    <recommendedName>
        <fullName evidence="2">non-specific serine/threonine protein kinase</fullName>
        <ecNumber evidence="2">2.7.11.1</ecNumber>
    </recommendedName>
    <alternativeName>
        <fullName evidence="15">PRKR-like endoplasmic reticulum kinase</fullName>
    </alternativeName>
</protein>
<proteinExistence type="inferred from homology"/>
<feature type="transmembrane region" description="Helical" evidence="18">
    <location>
        <begin position="533"/>
        <end position="555"/>
    </location>
</feature>
<dbReference type="SMART" id="SM00220">
    <property type="entry name" value="S_TKc"/>
    <property type="match status" value="1"/>
</dbReference>
<dbReference type="Gene3D" id="3.30.200.20">
    <property type="entry name" value="Phosphorylase Kinase, domain 1"/>
    <property type="match status" value="1"/>
</dbReference>
<dbReference type="EMBL" id="CAXKWB010110639">
    <property type="protein sequence ID" value="CAL4232530.1"/>
    <property type="molecule type" value="Genomic_DNA"/>
</dbReference>
<dbReference type="PROSITE" id="PS50011">
    <property type="entry name" value="PROTEIN_KINASE_DOM"/>
    <property type="match status" value="1"/>
</dbReference>
<dbReference type="SUPFAM" id="SSF56112">
    <property type="entry name" value="Protein kinase-like (PK-like)"/>
    <property type="match status" value="1"/>
</dbReference>
<feature type="compositionally biased region" description="Basic and acidic residues" evidence="17">
    <location>
        <begin position="964"/>
        <end position="973"/>
    </location>
</feature>
<evidence type="ECO:0000256" key="7">
    <source>
        <dbReference type="ARBA" id="ARBA00022777"/>
    </source>
</evidence>
<dbReference type="SMART" id="SM00564">
    <property type="entry name" value="PQQ"/>
    <property type="match status" value="2"/>
</dbReference>
<dbReference type="InterPro" id="IPR011009">
    <property type="entry name" value="Kinase-like_dom_sf"/>
</dbReference>
<dbReference type="GO" id="GO:0004694">
    <property type="term" value="F:eukaryotic translation initiation factor 2alpha kinase activity"/>
    <property type="evidence" value="ECO:0007669"/>
    <property type="project" value="TreeGrafter"/>
</dbReference>
<evidence type="ECO:0000256" key="15">
    <source>
        <dbReference type="ARBA" id="ARBA00041500"/>
    </source>
</evidence>
<feature type="region of interest" description="Disordered" evidence="17">
    <location>
        <begin position="1176"/>
        <end position="1198"/>
    </location>
</feature>
<dbReference type="InterPro" id="IPR017441">
    <property type="entry name" value="Protein_kinase_ATP_BS"/>
</dbReference>
<dbReference type="PROSITE" id="PS00107">
    <property type="entry name" value="PROTEIN_KINASE_ATP"/>
    <property type="match status" value="1"/>
</dbReference>
<dbReference type="InterPro" id="IPR015943">
    <property type="entry name" value="WD40/YVTN_repeat-like_dom_sf"/>
</dbReference>
<gene>
    <name evidence="20" type="ORF">MNOR_LOCUS39875</name>
</gene>
<dbReference type="Proteomes" id="UP001497623">
    <property type="component" value="Unassembled WGS sequence"/>
</dbReference>
<keyword evidence="5" id="KW-0808">Transferase</keyword>
<evidence type="ECO:0000256" key="3">
    <source>
        <dbReference type="ARBA" id="ARBA00022527"/>
    </source>
</evidence>
<evidence type="ECO:0000259" key="19">
    <source>
        <dbReference type="PROSITE" id="PS50011"/>
    </source>
</evidence>
<sequence>SRDDFHRIKMKHQLLRLALALLFIIYFLILTSASNDQEWKQERLHSRGEQQDKQTISQESERSPNYIKSIEDNEQEKISFDNSVSDDVPALEELEEDNASINEEYNYELPPFDYNLLPHCPPDSKDKDQEVVVVSTLDGRITGLDAANGAVLWSHQTGGKRNEMLTSSMTNLDITSTRGEWIRLIPSLDGSIYRFNGEDFEALPLTADTLLHSSYKFNKDTIFSGGKSSEVWGMDVSSGRLLYRCNVGGCHREKDTASPPANILVVKRVTQSIRAVDPKNGDERWNFSVGQHEVNLAGKGCSSSGSGASEKKSSWKLRFIVPDGRIMAVDEESHLVWEQKLPSALVNAWSVNDGELEEVDLFSGSSVPALSIESHKQKSEETDSKKEPALYVGVHNEQLYIQQSGALKSRVAASAQIFTQGHPNLATFPRVQWKPYLATSLSRTPIMNIKKSSKHPLLIDHVKKDDDTTALSVQQDVDYPYDSGYYLYGDEFSPAPNESSNDEVDDIFEDESIIDDITAHVIHFCFHIGPDTWLQIFFVLTLIVVIHVLFLRYIVANMRRRLTLQALLLVRQLLHNIIQNNPNIARLIERLGMQALPPPENPQPDQIQPVAAKAALEKPVPAEQTPIPLPPPEILDRTSSQNSESSSVQFTSRYTTDFEPIQCLGRGGFGVVFEVRNKLDENQYAVKRIPLPLKESSAERVKREVRALAKLNHNNIVRYYNSWLETPPSGWLEDTDSWWKNTDNVNSSLLSPDMDETDLDESKLISEPSKIVQFGEDGILNLVPQYIHSITKSDKNPFFQDKPFFSLKKQQNHDFNNFNEWEESNPFSFDPGDCNSHATYDDDSINDNSEEGNCMVSKSKPYSTNSDNCEGDDSFVVFENSEKSMSVEEIDTKNSSRKRNTNSGNKCKSKFKLDNYNESSSDFIAFEDSISKNRNNDSVLSSVGNEENNKIIGETQQGPVQRLSESEDKQRPKSLDVTNVSKGKIAIQCRTFMYIQMELCKKESLRDWLVKNRDRDVHEVYSIFNDIIRAVEYVHDNQLMHRDLKPNNIFFSLDGEVKIGDFGLVTTIAEEEEELRTPACDETFQNSPTNPKHTHRVGTQLYMSPEQVVGLVYDYKVDIYSLGLIFFEMLVPFSTGMERLKVMTLVRNRTFPTGFKEKFPDEWLLLEMMLSHNPVERPTTRGIRSRKPLSQLQGNDINDIKPEDHFRLLRSRSHNRSNSGSSFSFLTSASI</sequence>
<keyword evidence="8" id="KW-0256">Endoplasmic reticulum</keyword>
<dbReference type="AlphaFoldDB" id="A0AAV2SNV5"/>
<evidence type="ECO:0000256" key="16">
    <source>
        <dbReference type="PROSITE-ProRule" id="PRU10141"/>
    </source>
</evidence>
<accession>A0AAV2SNV5</accession>
<dbReference type="PANTHER" id="PTHR11042:SF91">
    <property type="entry name" value="EUKARYOTIC TRANSLATION INITIATION FACTOR 2-ALPHA KINASE"/>
    <property type="match status" value="1"/>
</dbReference>